<organism evidence="2 3">
    <name type="scientific">Oryzias javanicus</name>
    <name type="common">Javanese ricefish</name>
    <name type="synonym">Aplocheilus javanicus</name>
    <dbReference type="NCBI Taxonomy" id="123683"/>
    <lineage>
        <taxon>Eukaryota</taxon>
        <taxon>Metazoa</taxon>
        <taxon>Chordata</taxon>
        <taxon>Craniata</taxon>
        <taxon>Vertebrata</taxon>
        <taxon>Euteleostomi</taxon>
        <taxon>Actinopterygii</taxon>
        <taxon>Neopterygii</taxon>
        <taxon>Teleostei</taxon>
        <taxon>Neoteleostei</taxon>
        <taxon>Acanthomorphata</taxon>
        <taxon>Ovalentaria</taxon>
        <taxon>Atherinomorphae</taxon>
        <taxon>Beloniformes</taxon>
        <taxon>Adrianichthyidae</taxon>
        <taxon>Oryziinae</taxon>
        <taxon>Oryzias</taxon>
    </lineage>
</organism>
<protein>
    <submittedName>
        <fullName evidence="2">Uncharacterized protein</fullName>
    </submittedName>
</protein>
<proteinExistence type="predicted"/>
<sequence>MRSAGCPVSRTGRTDGRTQEPARSPAPETFVLNDATHQLTELESAGNLSGNAHVKVSLVCGVVEPLALREVSLFRRVQVDCLPGKRDQCCGDETGRRKFERKPRRTARSY</sequence>
<reference evidence="2 3" key="2">
    <citation type="submission" date="2019-01" db="EMBL/GenBank/DDBJ databases">
        <title>A chromosome length genome reference of the Java medaka (oryzias javanicus).</title>
        <authorList>
            <person name="Herpin A."/>
            <person name="Takehana Y."/>
            <person name="Naruse K."/>
            <person name="Ansai S."/>
            <person name="Kawaguchi M."/>
        </authorList>
    </citation>
    <scope>NUCLEOTIDE SEQUENCE [LARGE SCALE GENOMIC DNA]</scope>
    <source>
        <strain evidence="2">RS831</strain>
        <tissue evidence="2">Whole body</tissue>
    </source>
</reference>
<dbReference type="Proteomes" id="UP000283210">
    <property type="component" value="Chromosome 4"/>
</dbReference>
<dbReference type="EMBL" id="CM012440">
    <property type="protein sequence ID" value="RVE73885.1"/>
    <property type="molecule type" value="Genomic_DNA"/>
</dbReference>
<gene>
    <name evidence="2" type="ORF">OJAV_G00035950</name>
</gene>
<reference evidence="2 3" key="1">
    <citation type="submission" date="2018-11" db="EMBL/GenBank/DDBJ databases">
        <authorList>
            <person name="Lopez-Roques C."/>
            <person name="Donnadieu C."/>
            <person name="Bouchez O."/>
            <person name="Klopp C."/>
            <person name="Cabau C."/>
            <person name="Zahm M."/>
        </authorList>
    </citation>
    <scope>NUCLEOTIDE SEQUENCE [LARGE SCALE GENOMIC DNA]</scope>
    <source>
        <strain evidence="2">RS831</strain>
        <tissue evidence="2">Whole body</tissue>
    </source>
</reference>
<dbReference type="AlphaFoldDB" id="A0A3S2PEX1"/>
<accession>A0A3S2PEX1</accession>
<evidence type="ECO:0000313" key="3">
    <source>
        <dbReference type="Proteomes" id="UP000283210"/>
    </source>
</evidence>
<feature type="region of interest" description="Disordered" evidence="1">
    <location>
        <begin position="1"/>
        <end position="29"/>
    </location>
</feature>
<evidence type="ECO:0000256" key="1">
    <source>
        <dbReference type="SAM" id="MobiDB-lite"/>
    </source>
</evidence>
<name>A0A3S2PEX1_ORYJA</name>
<evidence type="ECO:0000313" key="2">
    <source>
        <dbReference type="EMBL" id="RVE73885.1"/>
    </source>
</evidence>
<keyword evidence="3" id="KW-1185">Reference proteome</keyword>